<dbReference type="InterPro" id="IPR019734">
    <property type="entry name" value="TPR_rpt"/>
</dbReference>
<name>A0A0P6XZ95_9CHLR</name>
<evidence type="ECO:0000313" key="3">
    <source>
        <dbReference type="EMBL" id="KPL81798.1"/>
    </source>
</evidence>
<feature type="compositionally biased region" description="Low complexity" evidence="2">
    <location>
        <begin position="303"/>
        <end position="321"/>
    </location>
</feature>
<dbReference type="PATRIC" id="fig|229921.5.peg.3713"/>
<comment type="caution">
    <text evidence="3">The sequence shown here is derived from an EMBL/GenBank/DDBJ whole genome shotgun (WGS) entry which is preliminary data.</text>
</comment>
<evidence type="ECO:0000313" key="4">
    <source>
        <dbReference type="Proteomes" id="UP000050501"/>
    </source>
</evidence>
<reference evidence="3 4" key="1">
    <citation type="submission" date="2015-07" db="EMBL/GenBank/DDBJ databases">
        <title>Genome sequence of Levilinea saccharolytica DSM 16555.</title>
        <authorList>
            <person name="Hemp J."/>
            <person name="Ward L.M."/>
            <person name="Pace L.A."/>
            <person name="Fischer W.W."/>
        </authorList>
    </citation>
    <scope>NUCLEOTIDE SEQUENCE [LARGE SCALE GENOMIC DNA]</scope>
    <source>
        <strain evidence="3 4">KIBI-1</strain>
    </source>
</reference>
<feature type="region of interest" description="Disordered" evidence="2">
    <location>
        <begin position="291"/>
        <end position="335"/>
    </location>
</feature>
<organism evidence="3 4">
    <name type="scientific">Levilinea saccharolytica</name>
    <dbReference type="NCBI Taxonomy" id="229921"/>
    <lineage>
        <taxon>Bacteria</taxon>
        <taxon>Bacillati</taxon>
        <taxon>Chloroflexota</taxon>
        <taxon>Anaerolineae</taxon>
        <taxon>Anaerolineales</taxon>
        <taxon>Anaerolineaceae</taxon>
        <taxon>Levilinea</taxon>
    </lineage>
</organism>
<dbReference type="STRING" id="229921.ADN01_09405"/>
<dbReference type="PROSITE" id="PS50005">
    <property type="entry name" value="TPR"/>
    <property type="match status" value="1"/>
</dbReference>
<keyword evidence="4" id="KW-1185">Reference proteome</keyword>
<dbReference type="Proteomes" id="UP000050501">
    <property type="component" value="Unassembled WGS sequence"/>
</dbReference>
<dbReference type="EMBL" id="LGCM01000035">
    <property type="protein sequence ID" value="KPL81798.1"/>
    <property type="molecule type" value="Genomic_DNA"/>
</dbReference>
<evidence type="ECO:0000256" key="2">
    <source>
        <dbReference type="SAM" id="MobiDB-lite"/>
    </source>
</evidence>
<feature type="repeat" description="TPR" evidence="1">
    <location>
        <begin position="41"/>
        <end position="74"/>
    </location>
</feature>
<accession>A0A0P6XZ95</accession>
<dbReference type="SUPFAM" id="SSF48452">
    <property type="entry name" value="TPR-like"/>
    <property type="match status" value="1"/>
</dbReference>
<sequence>MWVLGGIVLVILTTVVGGLLGYGTAVQARKAKQASQVALIATTQYQLGVEDLNAGRLENAQRRFEYVISIDPKFPGAQEKLTEVMMAVAMVKTPTPEITPTISMTPTPDNRGAEELYAQAVQFIQNKEWENAINTLDALRKEDISYRAVDVDGLYYIALRFRGVDKIIAQGNLEGGMYDLALTENFGPIDKEADSYRNWARFYMSGASFWEIDWVKVLEYFGQIYPSLPNLRDGSGWTAVERFRIASIRYGDQLLAKGEYCMARDQYLNALSISQDNNLGPTATAVQLLCSPPTSTPQPPTKTPEVMETTPVTPETPVPTEETPEAPTPTTEGGV</sequence>
<gene>
    <name evidence="3" type="ORF">ADN01_09405</name>
</gene>
<dbReference type="Gene3D" id="1.25.40.10">
    <property type="entry name" value="Tetratricopeptide repeat domain"/>
    <property type="match status" value="1"/>
</dbReference>
<protein>
    <submittedName>
        <fullName evidence="3">Uncharacterized protein</fullName>
    </submittedName>
</protein>
<dbReference type="InterPro" id="IPR011990">
    <property type="entry name" value="TPR-like_helical_dom_sf"/>
</dbReference>
<proteinExistence type="predicted"/>
<keyword evidence="1" id="KW-0802">TPR repeat</keyword>
<dbReference type="AlphaFoldDB" id="A0A0P6XZ95"/>
<evidence type="ECO:0000256" key="1">
    <source>
        <dbReference type="PROSITE-ProRule" id="PRU00339"/>
    </source>
</evidence>